<evidence type="ECO:0000313" key="3">
    <source>
        <dbReference type="Proteomes" id="UP000271098"/>
    </source>
</evidence>
<dbReference type="AlphaFoldDB" id="A0A183DWX9"/>
<organism evidence="4">
    <name type="scientific">Gongylonema pulchrum</name>
    <dbReference type="NCBI Taxonomy" id="637853"/>
    <lineage>
        <taxon>Eukaryota</taxon>
        <taxon>Metazoa</taxon>
        <taxon>Ecdysozoa</taxon>
        <taxon>Nematoda</taxon>
        <taxon>Chromadorea</taxon>
        <taxon>Rhabditida</taxon>
        <taxon>Spirurina</taxon>
        <taxon>Spiruromorpha</taxon>
        <taxon>Spiruroidea</taxon>
        <taxon>Gongylonematidae</taxon>
        <taxon>Gongylonema</taxon>
    </lineage>
</organism>
<sequence length="344" mass="36030">MDSVTKGMGSGVPCSDYPYMLQGQQSSLIYPGNVGTAPFGTTQTGYGYGSFTAVYNNGGTSNLPPVSDPPTLTLNGNIGVYFINYEYCAVVLQYPYMLQGQQSSLIYPGNVGTAPFGTTQTGYGYGSFTAVYNNGGTSNLPPVSDPPTLTLNGNIGGNRTPPASTLFSSSPPGAFHFSVGYPTPPTINQLTSNLSNLAVGPPQPPSTAPRRDSFSSNSTASFGVQSVQPQHQYPFVFFSQAQTAGSLGSSPNFFGTAFPPGYNAPSMFPGSSSSTHLQAPPAPRSLYNVPQQNAIAQVPFNAPSHNTRRTHAATGSGRLGQGSYVIHMLTNNIRDIISSTEGIN</sequence>
<evidence type="ECO:0000313" key="4">
    <source>
        <dbReference type="WBParaSite" id="GPUH_0001323501-mRNA-1"/>
    </source>
</evidence>
<name>A0A183DWX9_9BILA</name>
<reference evidence="4" key="1">
    <citation type="submission" date="2016-06" db="UniProtKB">
        <authorList>
            <consortium name="WormBaseParasite"/>
        </authorList>
    </citation>
    <scope>IDENTIFICATION</scope>
</reference>
<protein>
    <submittedName>
        <fullName evidence="4">YTH domain-containing protein</fullName>
    </submittedName>
</protein>
<reference evidence="2 3" key="2">
    <citation type="submission" date="2018-11" db="EMBL/GenBank/DDBJ databases">
        <authorList>
            <consortium name="Pathogen Informatics"/>
        </authorList>
    </citation>
    <scope>NUCLEOTIDE SEQUENCE [LARGE SCALE GENOMIC DNA]</scope>
</reference>
<keyword evidence="3" id="KW-1185">Reference proteome</keyword>
<feature type="compositionally biased region" description="Polar residues" evidence="1">
    <location>
        <begin position="214"/>
        <end position="223"/>
    </location>
</feature>
<dbReference type="WBParaSite" id="GPUH_0001323501-mRNA-1">
    <property type="protein sequence ID" value="GPUH_0001323501-mRNA-1"/>
    <property type="gene ID" value="GPUH_0001323501"/>
</dbReference>
<dbReference type="Proteomes" id="UP000271098">
    <property type="component" value="Unassembled WGS sequence"/>
</dbReference>
<feature type="region of interest" description="Disordered" evidence="1">
    <location>
        <begin position="193"/>
        <end position="223"/>
    </location>
</feature>
<evidence type="ECO:0000313" key="2">
    <source>
        <dbReference type="EMBL" id="VDN21872.1"/>
    </source>
</evidence>
<accession>A0A183DWX9</accession>
<evidence type="ECO:0000256" key="1">
    <source>
        <dbReference type="SAM" id="MobiDB-lite"/>
    </source>
</evidence>
<dbReference type="EMBL" id="UYRT01080021">
    <property type="protein sequence ID" value="VDN21872.1"/>
    <property type="molecule type" value="Genomic_DNA"/>
</dbReference>
<gene>
    <name evidence="2" type="ORF">GPUH_LOCUS13220</name>
</gene>
<proteinExistence type="predicted"/>